<protein>
    <recommendedName>
        <fullName evidence="3">VOC domain-containing protein</fullName>
    </recommendedName>
</protein>
<dbReference type="AlphaFoldDB" id="A0A5B8L6Q5"/>
<proteinExistence type="predicted"/>
<organism evidence="1 2">
    <name type="scientific">Nitratireductor mangrovi</name>
    <dbReference type="NCBI Taxonomy" id="2599600"/>
    <lineage>
        <taxon>Bacteria</taxon>
        <taxon>Pseudomonadati</taxon>
        <taxon>Pseudomonadota</taxon>
        <taxon>Alphaproteobacteria</taxon>
        <taxon>Hyphomicrobiales</taxon>
        <taxon>Phyllobacteriaceae</taxon>
        <taxon>Nitratireductor</taxon>
    </lineage>
</organism>
<evidence type="ECO:0000313" key="1">
    <source>
        <dbReference type="EMBL" id="QDZ03370.1"/>
    </source>
</evidence>
<dbReference type="KEGG" id="niy:FQ775_15680"/>
<evidence type="ECO:0000313" key="2">
    <source>
        <dbReference type="Proteomes" id="UP000321389"/>
    </source>
</evidence>
<keyword evidence="2" id="KW-1185">Reference proteome</keyword>
<dbReference type="OrthoDB" id="7346917at2"/>
<evidence type="ECO:0008006" key="3">
    <source>
        <dbReference type="Google" id="ProtNLM"/>
    </source>
</evidence>
<dbReference type="Proteomes" id="UP000321389">
    <property type="component" value="Chromosome"/>
</dbReference>
<dbReference type="Gene3D" id="3.10.180.10">
    <property type="entry name" value="2,3-Dihydroxybiphenyl 1,2-Dioxygenase, domain 1"/>
    <property type="match status" value="1"/>
</dbReference>
<gene>
    <name evidence="1" type="ORF">FQ775_15680</name>
</gene>
<dbReference type="SUPFAM" id="SSF54593">
    <property type="entry name" value="Glyoxalase/Bleomycin resistance protein/Dihydroxybiphenyl dioxygenase"/>
    <property type="match status" value="1"/>
</dbReference>
<reference evidence="1" key="1">
    <citation type="submission" date="2020-04" db="EMBL/GenBank/DDBJ databases">
        <title>Nitratireductor sp. nov. isolated from mangrove soil.</title>
        <authorList>
            <person name="Ye Y."/>
        </authorList>
    </citation>
    <scope>NUCLEOTIDE SEQUENCE</scope>
    <source>
        <strain evidence="1">SY7</strain>
    </source>
</reference>
<sequence length="144" mass="15234">MAADEFGRSLPRGVGLNLLVPEIAETETFLREVLGANTIYADADFAAIEIAGSVLMLHADHSYADHDMAGVVAGVEARGTGVEIRIYGLDPDRVEARAAAVGHFVLAGSADKPHGLRECHIVGPSGYIFVPSRAIPRQDSPRAT</sequence>
<dbReference type="InterPro" id="IPR029068">
    <property type="entry name" value="Glyas_Bleomycin-R_OHBP_Dase"/>
</dbReference>
<name>A0A5B8L6Q5_9HYPH</name>
<dbReference type="EMBL" id="CP042301">
    <property type="protein sequence ID" value="QDZ03370.1"/>
    <property type="molecule type" value="Genomic_DNA"/>
</dbReference>
<accession>A0A5B8L6Q5</accession>